<dbReference type="InterPro" id="IPR033403">
    <property type="entry name" value="DUF5110"/>
</dbReference>
<dbReference type="Pfam" id="PF21365">
    <property type="entry name" value="Glyco_hydro_31_3rd"/>
    <property type="match status" value="1"/>
</dbReference>
<dbReference type="GO" id="GO:0004553">
    <property type="term" value="F:hydrolase activity, hydrolyzing O-glycosyl compounds"/>
    <property type="evidence" value="ECO:0007669"/>
    <property type="project" value="InterPro"/>
</dbReference>
<comment type="caution">
    <text evidence="6">The sequence shown here is derived from an EMBL/GenBank/DDBJ whole genome shotgun (WGS) entry which is preliminary data.</text>
</comment>
<dbReference type="PANTHER" id="PTHR43863:SF2">
    <property type="entry name" value="MALTASE-GLUCOAMYLASE"/>
    <property type="match status" value="1"/>
</dbReference>
<comment type="similarity">
    <text evidence="1 2">Belongs to the glycosyl hydrolase 31 family.</text>
</comment>
<dbReference type="InterPro" id="IPR051816">
    <property type="entry name" value="Glycosyl_Hydrolase_31"/>
</dbReference>
<dbReference type="GO" id="GO:0005975">
    <property type="term" value="P:carbohydrate metabolic process"/>
    <property type="evidence" value="ECO:0007669"/>
    <property type="project" value="InterPro"/>
</dbReference>
<dbReference type="InterPro" id="IPR000322">
    <property type="entry name" value="Glyco_hydro_31_TIM"/>
</dbReference>
<dbReference type="AlphaFoldDB" id="A0A399T6X5"/>
<dbReference type="Gene3D" id="3.20.20.80">
    <property type="entry name" value="Glycosidases"/>
    <property type="match status" value="1"/>
</dbReference>
<feature type="domain" description="Glycoside hydrolase family 31 TIM barrel" evidence="3">
    <location>
        <begin position="44"/>
        <end position="225"/>
    </location>
</feature>
<name>A0A399T6X5_9BACT</name>
<dbReference type="RefSeq" id="WP_119436599.1">
    <property type="nucleotide sequence ID" value="NZ_QWGR01000002.1"/>
</dbReference>
<evidence type="ECO:0000313" key="7">
    <source>
        <dbReference type="Proteomes" id="UP000265926"/>
    </source>
</evidence>
<feature type="domain" description="Glycosyl hydrolase family 31 C-terminal" evidence="5">
    <location>
        <begin position="402"/>
        <end position="466"/>
    </location>
</feature>
<dbReference type="Pfam" id="PF17137">
    <property type="entry name" value="DUF5110"/>
    <property type="match status" value="1"/>
</dbReference>
<evidence type="ECO:0000259" key="5">
    <source>
        <dbReference type="Pfam" id="PF21365"/>
    </source>
</evidence>
<dbReference type="EMBL" id="QWGR01000002">
    <property type="protein sequence ID" value="RIJ49911.1"/>
    <property type="molecule type" value="Genomic_DNA"/>
</dbReference>
<dbReference type="OrthoDB" id="176168at2"/>
<evidence type="ECO:0000256" key="2">
    <source>
        <dbReference type="RuleBase" id="RU361185"/>
    </source>
</evidence>
<sequence>MKTFVEKTWIIFLTAAVFCACSPSGKKSPEILVQNTVADTNVILPPAWAFGLVYGAYTNQEQSIELINKIIEHDYPIDAFWIDSWFWDWQNQGQGPKKYMDFVADTISYPDMKGMWDYMQEQNIKAGIWMWDAIMQTGNEAEYEDFKSKGFFKAEKIRTDGWHNGLRTTIIGDNSQKVRGTWCGDIDFTNPEATAYFQQKVKHFFDKGADFIKLDKTDAIPVCKAMFETTQKLGKESRGRGFILSHSHGVETEEFKRYPGKWTDDTRSDWTVEDPKHEFSPWLPRVAFKENLAMYTDTSRHFHQIPFLSNDLGGFAVGLDGQIDEELYIRWVEFAHFVPLTTPFSQPENPSGNIAFNISERADSVFRFYSHLKMQLFPYIYSYAHLARLEGVNIIRPTRLYEYLFGNELLVAPVYEQGARTREVYLPAGAKWTHYWSRQTFEGGQSVAVEAPPGQIPLFVKQGAIVPKRAYARSIEAGTNDWLELDIFTGDNGTFRLVEDDGASNDYLEGMLAQTTLSYTESDKKATLTIHPVEGSFSGMNQLRSWRIVLHGAGNVNRIQYKGKSIDFTVCSSSVQFELPEQNKHETIEINISKDR</sequence>
<dbReference type="Gene3D" id="2.60.40.1180">
    <property type="entry name" value="Golgi alpha-mannosidase II"/>
    <property type="match status" value="2"/>
</dbReference>
<evidence type="ECO:0000259" key="4">
    <source>
        <dbReference type="Pfam" id="PF17137"/>
    </source>
</evidence>
<dbReference type="SUPFAM" id="SSF51445">
    <property type="entry name" value="(Trans)glycosidases"/>
    <property type="match status" value="1"/>
</dbReference>
<evidence type="ECO:0000259" key="3">
    <source>
        <dbReference type="Pfam" id="PF01055"/>
    </source>
</evidence>
<keyword evidence="2 6" id="KW-0378">Hydrolase</keyword>
<proteinExistence type="inferred from homology"/>
<feature type="domain" description="Glycoside hydrolase family 31 TIM barrel" evidence="3">
    <location>
        <begin position="234"/>
        <end position="382"/>
    </location>
</feature>
<reference evidence="6 7" key="1">
    <citation type="submission" date="2018-08" db="EMBL/GenBank/DDBJ databases">
        <title>Pallidiluteibacterium maritimus gen. nov., sp. nov., isolated from coastal sediment.</title>
        <authorList>
            <person name="Zhou L.Y."/>
        </authorList>
    </citation>
    <scope>NUCLEOTIDE SEQUENCE [LARGE SCALE GENOMIC DNA]</scope>
    <source>
        <strain evidence="6 7">XSD2</strain>
    </source>
</reference>
<dbReference type="InterPro" id="IPR048395">
    <property type="entry name" value="Glyco_hydro_31_C"/>
</dbReference>
<keyword evidence="7" id="KW-1185">Reference proteome</keyword>
<dbReference type="SUPFAM" id="SSF51011">
    <property type="entry name" value="Glycosyl hydrolase domain"/>
    <property type="match status" value="1"/>
</dbReference>
<protein>
    <submittedName>
        <fullName evidence="6">Glycoside hydrolase family 31 protein</fullName>
    </submittedName>
</protein>
<dbReference type="PANTHER" id="PTHR43863">
    <property type="entry name" value="HYDROLASE, PUTATIVE (AFU_ORTHOLOGUE AFUA_1G03140)-RELATED"/>
    <property type="match status" value="1"/>
</dbReference>
<gene>
    <name evidence="6" type="ORF">D1614_03980</name>
</gene>
<feature type="domain" description="DUF5110" evidence="4">
    <location>
        <begin position="483"/>
        <end position="552"/>
    </location>
</feature>
<keyword evidence="2" id="KW-0326">Glycosidase</keyword>
<dbReference type="Pfam" id="PF01055">
    <property type="entry name" value="Glyco_hydro_31_2nd"/>
    <property type="match status" value="2"/>
</dbReference>
<evidence type="ECO:0000313" key="6">
    <source>
        <dbReference type="EMBL" id="RIJ49911.1"/>
    </source>
</evidence>
<accession>A0A399T6X5</accession>
<dbReference type="InterPro" id="IPR013780">
    <property type="entry name" value="Glyco_hydro_b"/>
</dbReference>
<evidence type="ECO:0000256" key="1">
    <source>
        <dbReference type="ARBA" id="ARBA00007806"/>
    </source>
</evidence>
<dbReference type="PROSITE" id="PS51257">
    <property type="entry name" value="PROKAR_LIPOPROTEIN"/>
    <property type="match status" value="1"/>
</dbReference>
<dbReference type="Proteomes" id="UP000265926">
    <property type="component" value="Unassembled WGS sequence"/>
</dbReference>
<dbReference type="InterPro" id="IPR017853">
    <property type="entry name" value="GH"/>
</dbReference>
<organism evidence="6 7">
    <name type="scientific">Maribellus luteus</name>
    <dbReference type="NCBI Taxonomy" id="2305463"/>
    <lineage>
        <taxon>Bacteria</taxon>
        <taxon>Pseudomonadati</taxon>
        <taxon>Bacteroidota</taxon>
        <taxon>Bacteroidia</taxon>
        <taxon>Marinilabiliales</taxon>
        <taxon>Prolixibacteraceae</taxon>
        <taxon>Maribellus</taxon>
    </lineage>
</organism>